<organism evidence="4 5">
    <name type="scientific">[Clostridium] citroniae WAL-19142</name>
    <dbReference type="NCBI Taxonomy" id="742734"/>
    <lineage>
        <taxon>Bacteria</taxon>
        <taxon>Bacillati</taxon>
        <taxon>Bacillota</taxon>
        <taxon>Clostridia</taxon>
        <taxon>Lachnospirales</taxon>
        <taxon>Lachnospiraceae</taxon>
        <taxon>Enterocloster</taxon>
    </lineage>
</organism>
<evidence type="ECO:0000259" key="3">
    <source>
        <dbReference type="Pfam" id="PF01648"/>
    </source>
</evidence>
<sequence>MMQKVKIIIADTDRIAAHGDEFIHSIPQYYAEKYRNIKVKQEACQELTAGFLLKSYLGVWSDGQLIRNRYGKPMLRSGEICFNLSHSGNYVALAIADMEIGVDMERIMDIHWPSVRKVFSGEQQVRLKQTPEKEQSIQFTRMWTECEAALKLLGTGFAVGAVYENEGRFVHWFQYEDYMVACAANEDFQISVREAGREELVHGPKAAKRQAAGRQAAGHPLGRIRGMMRGEI</sequence>
<evidence type="ECO:0000313" key="5">
    <source>
        <dbReference type="Proteomes" id="UP000037392"/>
    </source>
</evidence>
<dbReference type="Pfam" id="PF01648">
    <property type="entry name" value="ACPS"/>
    <property type="match status" value="1"/>
</dbReference>
<dbReference type="RefSeq" id="WP_048929484.1">
    <property type="nucleotide sequence ID" value="NZ_KQ235876.1"/>
</dbReference>
<reference evidence="4 5" key="1">
    <citation type="submission" date="2011-04" db="EMBL/GenBank/DDBJ databases">
        <title>The Genome Sequence of Clostridium citroniae WAL-19142.</title>
        <authorList>
            <consortium name="The Broad Institute Genome Sequencing Platform"/>
            <person name="Earl A."/>
            <person name="Ward D."/>
            <person name="Feldgarden M."/>
            <person name="Gevers D."/>
            <person name="Warren Y.A."/>
            <person name="Tyrrell K.L."/>
            <person name="Citron D.M."/>
            <person name="Goldstein E.J."/>
            <person name="Daigneault M."/>
            <person name="Allen-Vercoe E."/>
            <person name="Young S.K."/>
            <person name="Zeng Q."/>
            <person name="Gargeya S."/>
            <person name="Fitzgerald M."/>
            <person name="Haas B."/>
            <person name="Abouelleil A."/>
            <person name="Alvarado L."/>
            <person name="Arachchi H.M."/>
            <person name="Berlin A."/>
            <person name="Brown A."/>
            <person name="Chapman S.B."/>
            <person name="Chen Z."/>
            <person name="Dunbar C."/>
            <person name="Freedman E."/>
            <person name="Gearin G."/>
            <person name="Gellesch M."/>
            <person name="Goldberg J."/>
            <person name="Griggs A."/>
            <person name="Gujja S."/>
            <person name="Heilman E.R."/>
            <person name="Heiman D."/>
            <person name="Howarth C."/>
            <person name="Larson L."/>
            <person name="Lui A."/>
            <person name="MacDonald P.J."/>
            <person name="Mehta T."/>
            <person name="Montmayeur A."/>
            <person name="Murphy C."/>
            <person name="Neiman D."/>
            <person name="Pearson M."/>
            <person name="Priest M."/>
            <person name="Roberts A."/>
            <person name="Saif S."/>
            <person name="Shea T."/>
            <person name="Shenoy N."/>
            <person name="Sisk P."/>
            <person name="Stolte C."/>
            <person name="Sykes S."/>
            <person name="White J."/>
            <person name="Yandava C."/>
            <person name="Wortman J."/>
            <person name="Nusbaum C."/>
            <person name="Birren B."/>
        </authorList>
    </citation>
    <scope>NUCLEOTIDE SEQUENCE [LARGE SCALE GENOMIC DNA]</scope>
    <source>
        <strain evidence="4 5">WAL-19142</strain>
    </source>
</reference>
<dbReference type="PATRIC" id="fig|742734.4.peg.1471"/>
<dbReference type="InterPro" id="IPR037143">
    <property type="entry name" value="4-PPantetheinyl_Trfase_dom_sf"/>
</dbReference>
<keyword evidence="2" id="KW-0808">Transferase</keyword>
<dbReference type="SUPFAM" id="SSF56214">
    <property type="entry name" value="4'-phosphopantetheinyl transferase"/>
    <property type="match status" value="2"/>
</dbReference>
<dbReference type="Proteomes" id="UP000037392">
    <property type="component" value="Unassembled WGS sequence"/>
</dbReference>
<comment type="caution">
    <text evidence="4">The sequence shown here is derived from an EMBL/GenBank/DDBJ whole genome shotgun (WGS) entry which is preliminary data.</text>
</comment>
<gene>
    <name evidence="4" type="ORF">HMPREF9470_01373</name>
</gene>
<dbReference type="Gene3D" id="3.90.470.20">
    <property type="entry name" value="4'-phosphopantetheinyl transferase domain"/>
    <property type="match status" value="1"/>
</dbReference>
<dbReference type="EMBL" id="ADLK01000009">
    <property type="protein sequence ID" value="KMW22494.1"/>
    <property type="molecule type" value="Genomic_DNA"/>
</dbReference>
<evidence type="ECO:0000256" key="1">
    <source>
        <dbReference type="ARBA" id="ARBA00010990"/>
    </source>
</evidence>
<protein>
    <recommendedName>
        <fullName evidence="3">4'-phosphopantetheinyl transferase domain-containing protein</fullName>
    </recommendedName>
</protein>
<dbReference type="PANTHER" id="PTHR12215">
    <property type="entry name" value="PHOSPHOPANTETHEINE TRANSFERASE"/>
    <property type="match status" value="1"/>
</dbReference>
<dbReference type="GO" id="GO:0019878">
    <property type="term" value="P:lysine biosynthetic process via aminoadipic acid"/>
    <property type="evidence" value="ECO:0007669"/>
    <property type="project" value="TreeGrafter"/>
</dbReference>
<accession>A0A0J9CDI5</accession>
<dbReference type="OrthoDB" id="9808281at2"/>
<dbReference type="InterPro" id="IPR008278">
    <property type="entry name" value="4-PPantetheinyl_Trfase_dom"/>
</dbReference>
<comment type="similarity">
    <text evidence="1">Belongs to the P-Pant transferase superfamily. Gsp/Sfp/HetI/AcpT family.</text>
</comment>
<dbReference type="InterPro" id="IPR050559">
    <property type="entry name" value="P-Pant_transferase_sf"/>
</dbReference>
<feature type="domain" description="4'-phosphopantetheinyl transferase" evidence="3">
    <location>
        <begin position="100"/>
        <end position="157"/>
    </location>
</feature>
<dbReference type="GO" id="GO:0000287">
    <property type="term" value="F:magnesium ion binding"/>
    <property type="evidence" value="ECO:0007669"/>
    <property type="project" value="InterPro"/>
</dbReference>
<dbReference type="GeneID" id="93165764"/>
<dbReference type="GO" id="GO:0008897">
    <property type="term" value="F:holo-[acyl-carrier-protein] synthase activity"/>
    <property type="evidence" value="ECO:0007669"/>
    <property type="project" value="InterPro"/>
</dbReference>
<proteinExistence type="inferred from homology"/>
<name>A0A0J9CDI5_9FIRM</name>
<dbReference type="AlphaFoldDB" id="A0A0J9CDI5"/>
<evidence type="ECO:0000313" key="4">
    <source>
        <dbReference type="EMBL" id="KMW22494.1"/>
    </source>
</evidence>
<dbReference type="GO" id="GO:0005829">
    <property type="term" value="C:cytosol"/>
    <property type="evidence" value="ECO:0007669"/>
    <property type="project" value="TreeGrafter"/>
</dbReference>
<evidence type="ECO:0000256" key="2">
    <source>
        <dbReference type="ARBA" id="ARBA00022679"/>
    </source>
</evidence>
<dbReference type="PANTHER" id="PTHR12215:SF10">
    <property type="entry name" value="L-AMINOADIPATE-SEMIALDEHYDE DEHYDROGENASE-PHOSPHOPANTETHEINYL TRANSFERASE"/>
    <property type="match status" value="1"/>
</dbReference>